<comment type="function">
    <text evidence="9">Catalyzes the ATP-dependent transfer of a sulfur to tRNA to produce 4-thiouridine in position 8 of tRNAs, which functions as a near-UV photosensor. Also catalyzes the transfer of sulfur to the sulfur carrier protein ThiS, forming ThiS-thiocarboxylate. This is a step in the synthesis of thiazole, in the thiamine biosynthesis pathway. The sulfur is donated as persulfide by IscS.</text>
</comment>
<evidence type="ECO:0000256" key="8">
    <source>
        <dbReference type="ARBA" id="ARBA00022977"/>
    </source>
</evidence>
<dbReference type="InterPro" id="IPR020536">
    <property type="entry name" value="ThiI_AANH"/>
</dbReference>
<dbReference type="SMART" id="SM00981">
    <property type="entry name" value="THUMP"/>
    <property type="match status" value="1"/>
</dbReference>
<dbReference type="Pfam" id="PF02926">
    <property type="entry name" value="THUMP"/>
    <property type="match status" value="1"/>
</dbReference>
<dbReference type="InterPro" id="IPR054173">
    <property type="entry name" value="ThiI_fer"/>
</dbReference>
<evidence type="ECO:0000256" key="6">
    <source>
        <dbReference type="ARBA" id="ARBA00022840"/>
    </source>
</evidence>
<organism evidence="11 12">
    <name type="scientific">Cytobacillus spartinae</name>
    <dbReference type="NCBI Taxonomy" id="3299023"/>
    <lineage>
        <taxon>Bacteria</taxon>
        <taxon>Bacillati</taxon>
        <taxon>Bacillota</taxon>
        <taxon>Bacilli</taxon>
        <taxon>Bacillales</taxon>
        <taxon>Bacillaceae</taxon>
        <taxon>Cytobacillus</taxon>
    </lineage>
</organism>
<dbReference type="PANTHER" id="PTHR43209">
    <property type="entry name" value="TRNA SULFURTRANSFERASE"/>
    <property type="match status" value="1"/>
</dbReference>
<accession>A0ABW6KIX3</accession>
<dbReference type="EMBL" id="JBIACK010000026">
    <property type="protein sequence ID" value="MFE8704172.1"/>
    <property type="molecule type" value="Genomic_DNA"/>
</dbReference>
<dbReference type="HAMAP" id="MF_00021">
    <property type="entry name" value="ThiI"/>
    <property type="match status" value="1"/>
</dbReference>
<dbReference type="InterPro" id="IPR003720">
    <property type="entry name" value="tRNA_STrfase"/>
</dbReference>
<gene>
    <name evidence="9 11" type="primary">thiI</name>
    <name evidence="11" type="ORF">ACFYKX_26755</name>
</gene>
<keyword evidence="3 9" id="KW-0820">tRNA-binding</keyword>
<keyword evidence="8 9" id="KW-0784">Thiamine biosynthesis</keyword>
<dbReference type="PANTHER" id="PTHR43209:SF1">
    <property type="entry name" value="TRNA SULFURTRANSFERASE"/>
    <property type="match status" value="1"/>
</dbReference>
<keyword evidence="5 9" id="KW-0547">Nucleotide-binding</keyword>
<feature type="binding site" evidence="9">
    <location>
        <position position="266"/>
    </location>
    <ligand>
        <name>ATP</name>
        <dbReference type="ChEBI" id="CHEBI:30616"/>
    </ligand>
</feature>
<comment type="catalytic activity">
    <reaction evidence="9">
        <text>[ThiS sulfur-carrier protein]-C-terminal Gly-Gly-AMP + S-sulfanyl-L-cysteinyl-[cysteine desulfurase] + AH2 = [ThiS sulfur-carrier protein]-C-terminal-Gly-aminoethanethioate + L-cysteinyl-[cysteine desulfurase] + A + AMP + 2 H(+)</text>
        <dbReference type="Rhea" id="RHEA:43340"/>
        <dbReference type="Rhea" id="RHEA-COMP:12157"/>
        <dbReference type="Rhea" id="RHEA-COMP:12158"/>
        <dbReference type="Rhea" id="RHEA-COMP:12910"/>
        <dbReference type="Rhea" id="RHEA-COMP:19908"/>
        <dbReference type="ChEBI" id="CHEBI:13193"/>
        <dbReference type="ChEBI" id="CHEBI:15378"/>
        <dbReference type="ChEBI" id="CHEBI:17499"/>
        <dbReference type="ChEBI" id="CHEBI:29950"/>
        <dbReference type="ChEBI" id="CHEBI:61963"/>
        <dbReference type="ChEBI" id="CHEBI:90618"/>
        <dbReference type="ChEBI" id="CHEBI:232372"/>
        <dbReference type="ChEBI" id="CHEBI:456215"/>
    </reaction>
</comment>
<keyword evidence="12" id="KW-1185">Reference proteome</keyword>
<dbReference type="NCBIfam" id="TIGR00342">
    <property type="entry name" value="tRNA uracil 4-sulfurtransferase ThiI"/>
    <property type="match status" value="1"/>
</dbReference>
<evidence type="ECO:0000256" key="1">
    <source>
        <dbReference type="ARBA" id="ARBA00004496"/>
    </source>
</evidence>
<dbReference type="CDD" id="cd11716">
    <property type="entry name" value="THUMP_ThiI"/>
    <property type="match status" value="1"/>
</dbReference>
<keyword evidence="7 9" id="KW-0694">RNA-binding</keyword>
<keyword evidence="4 9" id="KW-0808">Transferase</keyword>
<keyword evidence="2 9" id="KW-0963">Cytoplasm</keyword>
<dbReference type="PROSITE" id="PS51165">
    <property type="entry name" value="THUMP"/>
    <property type="match status" value="1"/>
</dbReference>
<dbReference type="InterPro" id="IPR049962">
    <property type="entry name" value="THUMP_ThiI"/>
</dbReference>
<comment type="pathway">
    <text evidence="9">Cofactor biosynthesis; thiamine diphosphate biosynthesis.</text>
</comment>
<comment type="similarity">
    <text evidence="9">Belongs to the ThiI family.</text>
</comment>
<feature type="binding site" evidence="9">
    <location>
        <begin position="183"/>
        <end position="184"/>
    </location>
    <ligand>
        <name>ATP</name>
        <dbReference type="ChEBI" id="CHEBI:30616"/>
    </ligand>
</feature>
<keyword evidence="6 9" id="KW-0067">ATP-binding</keyword>
<evidence type="ECO:0000313" key="11">
    <source>
        <dbReference type="EMBL" id="MFE8704172.1"/>
    </source>
</evidence>
<dbReference type="GO" id="GO:0140741">
    <property type="term" value="F:tRNA-uracil-4 sulfurtransferase activity"/>
    <property type="evidence" value="ECO:0007669"/>
    <property type="project" value="UniProtKB-EC"/>
</dbReference>
<reference evidence="11 12" key="1">
    <citation type="submission" date="2024-08" db="EMBL/GenBank/DDBJ databases">
        <title>Two novel Cytobacillus novel species.</title>
        <authorList>
            <person name="Liu G."/>
        </authorList>
    </citation>
    <scope>NUCLEOTIDE SEQUENCE [LARGE SCALE GENOMIC DNA]</scope>
    <source>
        <strain evidence="11 12">FJAT-54145</strain>
    </source>
</reference>
<dbReference type="Pfam" id="PF22025">
    <property type="entry name" value="ThiI_fer"/>
    <property type="match status" value="1"/>
</dbReference>
<evidence type="ECO:0000256" key="3">
    <source>
        <dbReference type="ARBA" id="ARBA00022555"/>
    </source>
</evidence>
<evidence type="ECO:0000256" key="7">
    <source>
        <dbReference type="ARBA" id="ARBA00022884"/>
    </source>
</evidence>
<evidence type="ECO:0000256" key="2">
    <source>
        <dbReference type="ARBA" id="ARBA00022490"/>
    </source>
</evidence>
<dbReference type="InterPro" id="IPR049961">
    <property type="entry name" value="ThiI_N"/>
</dbReference>
<comment type="caution">
    <text evidence="11">The sequence shown here is derived from an EMBL/GenBank/DDBJ whole genome shotgun (WGS) entry which is preliminary data.</text>
</comment>
<feature type="domain" description="THUMP" evidence="10">
    <location>
        <begin position="60"/>
        <end position="165"/>
    </location>
</feature>
<dbReference type="Pfam" id="PF02568">
    <property type="entry name" value="ThiI"/>
    <property type="match status" value="1"/>
</dbReference>
<dbReference type="CDD" id="cd01712">
    <property type="entry name" value="PPase_ThiI"/>
    <property type="match status" value="1"/>
</dbReference>
<evidence type="ECO:0000256" key="4">
    <source>
        <dbReference type="ARBA" id="ARBA00022679"/>
    </source>
</evidence>
<proteinExistence type="inferred from homology"/>
<evidence type="ECO:0000259" key="10">
    <source>
        <dbReference type="PROSITE" id="PS51165"/>
    </source>
</evidence>
<dbReference type="SUPFAM" id="SSF52402">
    <property type="entry name" value="Adenine nucleotide alpha hydrolases-like"/>
    <property type="match status" value="1"/>
</dbReference>
<evidence type="ECO:0000256" key="9">
    <source>
        <dbReference type="HAMAP-Rule" id="MF_00021"/>
    </source>
</evidence>
<dbReference type="Gene3D" id="3.30.2130.30">
    <property type="match status" value="1"/>
</dbReference>
<protein>
    <recommendedName>
        <fullName evidence="9">Probable tRNA sulfurtransferase</fullName>
        <ecNumber evidence="9">2.8.1.4</ecNumber>
    </recommendedName>
    <alternativeName>
        <fullName evidence="9">Sulfur carrier protein ThiS sulfurtransferase</fullName>
    </alternativeName>
    <alternativeName>
        <fullName evidence="9">Thiamine biosynthesis protein ThiI</fullName>
    </alternativeName>
    <alternativeName>
        <fullName evidence="9">tRNA 4-thiouridine synthase</fullName>
    </alternativeName>
</protein>
<dbReference type="RefSeq" id="WP_389365319.1">
    <property type="nucleotide sequence ID" value="NZ_JBIACK010000026.1"/>
</dbReference>
<dbReference type="Proteomes" id="UP001601059">
    <property type="component" value="Unassembled WGS sequence"/>
</dbReference>
<feature type="binding site" evidence="9">
    <location>
        <begin position="208"/>
        <end position="209"/>
    </location>
    <ligand>
        <name>ATP</name>
        <dbReference type="ChEBI" id="CHEBI:30616"/>
    </ligand>
</feature>
<feature type="binding site" evidence="9">
    <location>
        <position position="297"/>
    </location>
    <ligand>
        <name>ATP</name>
        <dbReference type="ChEBI" id="CHEBI:30616"/>
    </ligand>
</feature>
<dbReference type="EC" id="2.8.1.4" evidence="9"/>
<dbReference type="InterPro" id="IPR014729">
    <property type="entry name" value="Rossmann-like_a/b/a_fold"/>
</dbReference>
<dbReference type="Gene3D" id="3.40.50.620">
    <property type="entry name" value="HUPs"/>
    <property type="match status" value="1"/>
</dbReference>
<evidence type="ECO:0000313" key="12">
    <source>
        <dbReference type="Proteomes" id="UP001601059"/>
    </source>
</evidence>
<comment type="subcellular location">
    <subcellularLocation>
        <location evidence="1 9">Cytoplasm</location>
    </subcellularLocation>
</comment>
<feature type="binding site" evidence="9">
    <location>
        <position position="288"/>
    </location>
    <ligand>
        <name>ATP</name>
        <dbReference type="ChEBI" id="CHEBI:30616"/>
    </ligand>
</feature>
<name>A0ABW6KIX3_9BACI</name>
<comment type="catalytic activity">
    <reaction evidence="9">
        <text>[ThiI sulfur-carrier protein]-S-sulfanyl-L-cysteine + a uridine in tRNA + 2 reduced [2Fe-2S]-[ferredoxin] + ATP + H(+) = [ThiI sulfur-carrier protein]-L-cysteine + a 4-thiouridine in tRNA + 2 oxidized [2Fe-2S]-[ferredoxin] + AMP + diphosphate</text>
        <dbReference type="Rhea" id="RHEA:24176"/>
        <dbReference type="Rhea" id="RHEA-COMP:10000"/>
        <dbReference type="Rhea" id="RHEA-COMP:10001"/>
        <dbReference type="Rhea" id="RHEA-COMP:13337"/>
        <dbReference type="Rhea" id="RHEA-COMP:13338"/>
        <dbReference type="Rhea" id="RHEA-COMP:13339"/>
        <dbReference type="Rhea" id="RHEA-COMP:13340"/>
        <dbReference type="ChEBI" id="CHEBI:15378"/>
        <dbReference type="ChEBI" id="CHEBI:29950"/>
        <dbReference type="ChEBI" id="CHEBI:30616"/>
        <dbReference type="ChEBI" id="CHEBI:33019"/>
        <dbReference type="ChEBI" id="CHEBI:33737"/>
        <dbReference type="ChEBI" id="CHEBI:33738"/>
        <dbReference type="ChEBI" id="CHEBI:61963"/>
        <dbReference type="ChEBI" id="CHEBI:65315"/>
        <dbReference type="ChEBI" id="CHEBI:136798"/>
        <dbReference type="ChEBI" id="CHEBI:456215"/>
        <dbReference type="EC" id="2.8.1.4"/>
    </reaction>
</comment>
<dbReference type="InterPro" id="IPR050102">
    <property type="entry name" value="tRNA_sulfurtransferase_ThiI"/>
</dbReference>
<dbReference type="InterPro" id="IPR004114">
    <property type="entry name" value="THUMP_dom"/>
</dbReference>
<evidence type="ECO:0000256" key="5">
    <source>
        <dbReference type="ARBA" id="ARBA00022741"/>
    </source>
</evidence>
<sequence length="403" mass="45538">MKYDRILIRYGEISTKGRNRSKFVDKLRKNIKRALVEFPHAHVDGQRDRMYVILNGENGDQIVDRLKNVFGIQSFSPAVKTSKDIDEMKDAALSLFKKVYKEGSTFKISARRSDKTFPLDTGELNHTFGAHLLKNIPDLTVNVKNPDINLQVELREEATYLSCETIPGAGGLPVGTSGKAMLMLSGGIDSPVAGHLSMKRGVEVEAVHFYSPPFTSERSKQKVIDLAEKLARTNGGYFTLHVVPFTVIQQLIQKQVPENYTMTTTRRLMLRITDELRKKFEALAIVTGESLGQVASQTLESMFAINDVTSTPILRPLITMDKTEIIEISQKIDTHEISILPYEDCCTVFVPASPKTKPKKEKVEFYESFVDFEPLIREAVENVETIQIRPQEDKKDNHIDDLF</sequence>
<dbReference type="SUPFAM" id="SSF143437">
    <property type="entry name" value="THUMP domain-like"/>
    <property type="match status" value="1"/>
</dbReference>